<dbReference type="PANTHER" id="PTHR48081:SF33">
    <property type="entry name" value="KYNURENINE FORMAMIDASE"/>
    <property type="match status" value="1"/>
</dbReference>
<protein>
    <submittedName>
        <fullName evidence="2">Alpha/beta hydrolase</fullName>
    </submittedName>
</protein>
<evidence type="ECO:0000313" key="3">
    <source>
        <dbReference type="Proteomes" id="UP000502533"/>
    </source>
</evidence>
<accession>A0A181CE98</accession>
<keyword evidence="3" id="KW-1185">Reference proteome</keyword>
<evidence type="ECO:0000256" key="1">
    <source>
        <dbReference type="ARBA" id="ARBA00022801"/>
    </source>
</evidence>
<dbReference type="AlphaFoldDB" id="A0A181CE98"/>
<organism evidence="2 3">
    <name type="scientific">Komagataeibacter rhaeticus</name>
    <dbReference type="NCBI Taxonomy" id="215221"/>
    <lineage>
        <taxon>Bacteria</taxon>
        <taxon>Pseudomonadati</taxon>
        <taxon>Pseudomonadota</taxon>
        <taxon>Alphaproteobacteria</taxon>
        <taxon>Acetobacterales</taxon>
        <taxon>Acetobacteraceae</taxon>
        <taxon>Komagataeibacter</taxon>
    </lineage>
</organism>
<dbReference type="RefSeq" id="WP_007397392.1">
    <property type="nucleotide sequence ID" value="NZ_CALMTF010000075.1"/>
</dbReference>
<evidence type="ECO:0000313" key="2">
    <source>
        <dbReference type="EMBL" id="QIP36455.1"/>
    </source>
</evidence>
<reference evidence="2 3" key="1">
    <citation type="submission" date="2020-03" db="EMBL/GenBank/DDBJ databases">
        <title>Isolation of cellulose-producing strains, genome characterization and application of the synthesized cellulose films as an economical and sustainable material for piezoelectric sensor construction.</title>
        <authorList>
            <person name="Mangayil R.K."/>
        </authorList>
    </citation>
    <scope>NUCLEOTIDE SEQUENCE [LARGE SCALE GENOMIC DNA]</scope>
    <source>
        <strain evidence="2 3">ENS 9a1a</strain>
    </source>
</reference>
<dbReference type="Pfam" id="PF07859">
    <property type="entry name" value="Abhydrolase_3"/>
    <property type="match status" value="1"/>
</dbReference>
<proteinExistence type="predicted"/>
<dbReference type="InterPro" id="IPR050300">
    <property type="entry name" value="GDXG_lipolytic_enzyme"/>
</dbReference>
<gene>
    <name evidence="2" type="ORF">GWK63_14120</name>
</gene>
<keyword evidence="1 2" id="KW-0378">Hydrolase</keyword>
<dbReference type="PANTHER" id="PTHR48081">
    <property type="entry name" value="AB HYDROLASE SUPERFAMILY PROTEIN C4A8.06C"/>
    <property type="match status" value="1"/>
</dbReference>
<dbReference type="EMBL" id="CP050139">
    <property type="protein sequence ID" value="QIP36455.1"/>
    <property type="molecule type" value="Genomic_DNA"/>
</dbReference>
<dbReference type="KEGG" id="kre:GWK63_14120"/>
<dbReference type="GeneID" id="85023304"/>
<dbReference type="GO" id="GO:0016787">
    <property type="term" value="F:hydrolase activity"/>
    <property type="evidence" value="ECO:0007669"/>
    <property type="project" value="UniProtKB-KW"/>
</dbReference>
<dbReference type="Gene3D" id="3.40.50.1820">
    <property type="entry name" value="alpha/beta hydrolase"/>
    <property type="match status" value="1"/>
</dbReference>
<dbReference type="Proteomes" id="UP000502533">
    <property type="component" value="Chromosome"/>
</dbReference>
<dbReference type="InterPro" id="IPR013094">
    <property type="entry name" value="AB_hydrolase_3"/>
</dbReference>
<dbReference type="SUPFAM" id="SSF53474">
    <property type="entry name" value="alpha/beta-Hydrolases"/>
    <property type="match status" value="1"/>
</dbReference>
<sequence>MTAPLARWGELDRAARHAAYDNAAAVADSSAYMTRLRVRSAELRRRGLPGQSDVAYAPGARTLWHLYPAGHADAPCLIFIHGGYWQMNAPEGFACLVEGVRAHGWSVVMVGHTLAPEASLTRIVAEIDMALTWLDAHGPAHGFSGARLLAGWSAGGTLTGLCLAHRAVTAGLAISGVYELGPLRDTRFNTALQLTDQEVATLSPLRLPPCGKPMAIAYGSRELPTFCHDSITLHHLRARQHCPGPLVPLAGADHFTVLDSLAHADGELVRVARMMLDQASA</sequence>
<dbReference type="InterPro" id="IPR029058">
    <property type="entry name" value="AB_hydrolase_fold"/>
</dbReference>
<name>A0A181CE98_9PROT</name>